<reference evidence="2 3" key="1">
    <citation type="submission" date="2018-06" db="EMBL/GenBank/DDBJ databases">
        <authorList>
            <consortium name="Pathogen Informatics"/>
            <person name="Doyle S."/>
        </authorList>
    </citation>
    <scope>NUCLEOTIDE SEQUENCE [LARGE SCALE GENOMIC DNA]</scope>
    <source>
        <strain evidence="2 3">NCTC10684</strain>
    </source>
</reference>
<gene>
    <name evidence="2" type="ORF">NCTC10684_05059</name>
</gene>
<feature type="domain" description="SnoaL-like" evidence="1">
    <location>
        <begin position="10"/>
        <end position="110"/>
    </location>
</feature>
<evidence type="ECO:0000313" key="2">
    <source>
        <dbReference type="EMBL" id="SUY28264.1"/>
    </source>
</evidence>
<dbReference type="AlphaFoldDB" id="A0A381ILI5"/>
<dbReference type="InterPro" id="IPR037401">
    <property type="entry name" value="SnoaL-like"/>
</dbReference>
<protein>
    <submittedName>
        <fullName evidence="2">SnoaL-like domain</fullName>
    </submittedName>
</protein>
<dbReference type="EMBL" id="UFSM01000002">
    <property type="protein sequence ID" value="SUY28264.1"/>
    <property type="molecule type" value="Genomic_DNA"/>
</dbReference>
<organism evidence="2 3">
    <name type="scientific">Aminobacter aminovorans</name>
    <name type="common">Chelatobacter heintzii</name>
    <dbReference type="NCBI Taxonomy" id="83263"/>
    <lineage>
        <taxon>Bacteria</taxon>
        <taxon>Pseudomonadati</taxon>
        <taxon>Pseudomonadota</taxon>
        <taxon>Alphaproteobacteria</taxon>
        <taxon>Hyphomicrobiales</taxon>
        <taxon>Phyllobacteriaceae</taxon>
        <taxon>Aminobacter</taxon>
    </lineage>
</organism>
<dbReference type="Gene3D" id="3.10.450.50">
    <property type="match status" value="1"/>
</dbReference>
<dbReference type="Proteomes" id="UP000254701">
    <property type="component" value="Unassembled WGS sequence"/>
</dbReference>
<accession>A0A381ILI5</accession>
<dbReference type="Pfam" id="PF12680">
    <property type="entry name" value="SnoaL_2"/>
    <property type="match status" value="1"/>
</dbReference>
<evidence type="ECO:0000313" key="3">
    <source>
        <dbReference type="Proteomes" id="UP000254701"/>
    </source>
</evidence>
<name>A0A381ILI5_AMIAI</name>
<sequence>MDIRSTLTGLCDAFNAHDLDLIMEYFSDDCVLEMPRGTERWGSRFKGKSNVRKAISARFEGLPDVHYGSAAHYVDAVADTGISKWTLTATTSEGRSVEVQGCDFYTSREGS</sequence>
<dbReference type="SUPFAM" id="SSF54427">
    <property type="entry name" value="NTF2-like"/>
    <property type="match status" value="1"/>
</dbReference>
<proteinExistence type="predicted"/>
<dbReference type="InterPro" id="IPR032710">
    <property type="entry name" value="NTF2-like_dom_sf"/>
</dbReference>
<evidence type="ECO:0000259" key="1">
    <source>
        <dbReference type="Pfam" id="PF12680"/>
    </source>
</evidence>